<name>A0A6A5GKF5_CAERE</name>
<dbReference type="KEGG" id="crq:GCK72_021649"/>
<evidence type="ECO:0000256" key="1">
    <source>
        <dbReference type="SAM" id="MobiDB-lite"/>
    </source>
</evidence>
<feature type="region of interest" description="Disordered" evidence="1">
    <location>
        <begin position="362"/>
        <end position="407"/>
    </location>
</feature>
<feature type="region of interest" description="Disordered" evidence="1">
    <location>
        <begin position="45"/>
        <end position="92"/>
    </location>
</feature>
<feature type="compositionally biased region" description="Polar residues" evidence="1">
    <location>
        <begin position="363"/>
        <end position="390"/>
    </location>
</feature>
<feature type="compositionally biased region" description="Polar residues" evidence="1">
    <location>
        <begin position="45"/>
        <end position="59"/>
    </location>
</feature>
<evidence type="ECO:0000313" key="3">
    <source>
        <dbReference type="Proteomes" id="UP000483820"/>
    </source>
</evidence>
<dbReference type="Proteomes" id="UP000483820">
    <property type="component" value="Chromosome V"/>
</dbReference>
<gene>
    <name evidence="2" type="ORF">GCK72_021649</name>
</gene>
<feature type="compositionally biased region" description="Low complexity" evidence="1">
    <location>
        <begin position="187"/>
        <end position="198"/>
    </location>
</feature>
<reference evidence="2 3" key="1">
    <citation type="submission" date="2019-12" db="EMBL/GenBank/DDBJ databases">
        <title>Chromosome-level assembly of the Caenorhabditis remanei genome.</title>
        <authorList>
            <person name="Teterina A.A."/>
            <person name="Willis J.H."/>
            <person name="Phillips P.C."/>
        </authorList>
    </citation>
    <scope>NUCLEOTIDE SEQUENCE [LARGE SCALE GENOMIC DNA]</scope>
    <source>
        <strain evidence="2 3">PX506</strain>
        <tissue evidence="2">Whole organism</tissue>
    </source>
</reference>
<dbReference type="RefSeq" id="XP_053583314.1">
    <property type="nucleotide sequence ID" value="XM_053734401.1"/>
</dbReference>
<comment type="caution">
    <text evidence="2">The sequence shown here is derived from an EMBL/GenBank/DDBJ whole genome shotgun (WGS) entry which is preliminary data.</text>
</comment>
<proteinExistence type="predicted"/>
<accession>A0A6A5GKF5</accession>
<organism evidence="2 3">
    <name type="scientific">Caenorhabditis remanei</name>
    <name type="common">Caenorhabditis vulgaris</name>
    <dbReference type="NCBI Taxonomy" id="31234"/>
    <lineage>
        <taxon>Eukaryota</taxon>
        <taxon>Metazoa</taxon>
        <taxon>Ecdysozoa</taxon>
        <taxon>Nematoda</taxon>
        <taxon>Chromadorea</taxon>
        <taxon>Rhabditida</taxon>
        <taxon>Rhabditina</taxon>
        <taxon>Rhabditomorpha</taxon>
        <taxon>Rhabditoidea</taxon>
        <taxon>Rhabditidae</taxon>
        <taxon>Peloderinae</taxon>
        <taxon>Caenorhabditis</taxon>
    </lineage>
</organism>
<feature type="region of interest" description="Disordered" evidence="1">
    <location>
        <begin position="265"/>
        <end position="317"/>
    </location>
</feature>
<feature type="region of interest" description="Disordered" evidence="1">
    <location>
        <begin position="105"/>
        <end position="135"/>
    </location>
</feature>
<dbReference type="AlphaFoldDB" id="A0A6A5GKF5"/>
<dbReference type="CTD" id="9828073"/>
<dbReference type="EMBL" id="WUAV01000005">
    <property type="protein sequence ID" value="KAF1755081.1"/>
    <property type="molecule type" value="Genomic_DNA"/>
</dbReference>
<feature type="region of interest" description="Disordered" evidence="1">
    <location>
        <begin position="157"/>
        <end position="224"/>
    </location>
</feature>
<evidence type="ECO:0000313" key="2">
    <source>
        <dbReference type="EMBL" id="KAF1755081.1"/>
    </source>
</evidence>
<protein>
    <submittedName>
        <fullName evidence="2">Uncharacterized protein</fullName>
    </submittedName>
</protein>
<sequence>MTLINNTVNVDGTLHQNIDITQVNLHNVNVQFNVNVFPMTSPFFTSGTPPRPPTNSSNGPHPGKPATSVGNAPLGSKTMNTFPPEASPSDNVECSERIDIPAVIPLPDVPSIGFNGSPAPRAESDVPQDQQDPQDRSAFAIQGDHVAEEPLIILPASDAPDLPIHNRRGSSNENEPPSPNSLSVHFASPRNPAASSSNGITESPAPKAQSDVQQIGPDTSMRSARPETFAEQLLRNLLASNTPNEPSEVMIRESDQLAVVVPTIIPVPGPPIPIDQSSNNRRASNDDDIHRPPPGNNVASSSIHTQVPEGTPQLSADNQDYDAMENAFIVPSSAEMSSDSTSMTPVQSGTFANDLLSRRLSRNAPNASSDVVTRKNSGSLVFSDPTQSPVAVSGTERREQPSSEIRRKKPRVLDSISFMIVNVNEAEIQQINSFRMPYGDDIYVQTFTAYDEHADKIRTVINAENWMEKWRMSSLIATDSQPFFCHSLGCSNVFRLISYCSRFTRNRELYKTVRDTLDAQASEILRCPRFVSEFRSHLNDIGQGWWRELVETY</sequence>
<dbReference type="GeneID" id="9828073"/>
<feature type="compositionally biased region" description="Basic and acidic residues" evidence="1">
    <location>
        <begin position="395"/>
        <end position="405"/>
    </location>
</feature>
<feature type="compositionally biased region" description="Polar residues" evidence="1">
    <location>
        <begin position="210"/>
        <end position="222"/>
    </location>
</feature>